<dbReference type="InterPro" id="IPR037066">
    <property type="entry name" value="Plug_dom_sf"/>
</dbReference>
<dbReference type="GO" id="GO:0009279">
    <property type="term" value="C:cell outer membrane"/>
    <property type="evidence" value="ECO:0007669"/>
    <property type="project" value="UniProtKB-SubCell"/>
</dbReference>
<dbReference type="Pfam" id="PF07715">
    <property type="entry name" value="Plug"/>
    <property type="match status" value="1"/>
</dbReference>
<organism evidence="11 12">
    <name type="scientific">Reichenbachiella faecimaris</name>
    <dbReference type="NCBI Taxonomy" id="692418"/>
    <lineage>
        <taxon>Bacteria</taxon>
        <taxon>Pseudomonadati</taxon>
        <taxon>Bacteroidota</taxon>
        <taxon>Cytophagia</taxon>
        <taxon>Cytophagales</taxon>
        <taxon>Reichenbachiellaceae</taxon>
        <taxon>Reichenbachiella</taxon>
    </lineage>
</organism>
<dbReference type="GO" id="GO:0015344">
    <property type="term" value="F:siderophore uptake transmembrane transporter activity"/>
    <property type="evidence" value="ECO:0007669"/>
    <property type="project" value="TreeGrafter"/>
</dbReference>
<keyword evidence="4 8" id="KW-0812">Transmembrane</keyword>
<dbReference type="RefSeq" id="WP_084372891.1">
    <property type="nucleotide sequence ID" value="NZ_FWYF01000002.1"/>
</dbReference>
<comment type="subcellular location">
    <subcellularLocation>
        <location evidence="1 8">Cell outer membrane</location>
        <topology evidence="1 8">Multi-pass membrane protein</topology>
    </subcellularLocation>
</comment>
<dbReference type="EMBL" id="FWYF01000002">
    <property type="protein sequence ID" value="SMD34882.1"/>
    <property type="molecule type" value="Genomic_DNA"/>
</dbReference>
<protein>
    <submittedName>
        <fullName evidence="11">Outer membrane receptor proteins, mostly Fe transport</fullName>
    </submittedName>
</protein>
<keyword evidence="5 9" id="KW-0732">Signal</keyword>
<keyword evidence="11" id="KW-0675">Receptor</keyword>
<comment type="similarity">
    <text evidence="8">Belongs to the TonB-dependent receptor family.</text>
</comment>
<keyword evidence="3 8" id="KW-1134">Transmembrane beta strand</keyword>
<dbReference type="Gene3D" id="2.40.170.20">
    <property type="entry name" value="TonB-dependent receptor, beta-barrel domain"/>
    <property type="match status" value="1"/>
</dbReference>
<dbReference type="SUPFAM" id="SSF49464">
    <property type="entry name" value="Carboxypeptidase regulatory domain-like"/>
    <property type="match status" value="1"/>
</dbReference>
<evidence type="ECO:0000259" key="10">
    <source>
        <dbReference type="Pfam" id="PF07715"/>
    </source>
</evidence>
<dbReference type="STRING" id="692418.SAMN04488029_2231"/>
<evidence type="ECO:0000256" key="5">
    <source>
        <dbReference type="ARBA" id="ARBA00022729"/>
    </source>
</evidence>
<dbReference type="InterPro" id="IPR039426">
    <property type="entry name" value="TonB-dep_rcpt-like"/>
</dbReference>
<feature type="domain" description="TonB-dependent receptor plug" evidence="10">
    <location>
        <begin position="140"/>
        <end position="217"/>
    </location>
</feature>
<dbReference type="PANTHER" id="PTHR30069:SF29">
    <property type="entry name" value="HEMOGLOBIN AND HEMOGLOBIN-HAPTOGLOBIN-BINDING PROTEIN 1-RELATED"/>
    <property type="match status" value="1"/>
</dbReference>
<name>A0A1W2GEG0_REIFA</name>
<feature type="signal peptide" evidence="9">
    <location>
        <begin position="1"/>
        <end position="19"/>
    </location>
</feature>
<evidence type="ECO:0000313" key="11">
    <source>
        <dbReference type="EMBL" id="SMD34882.1"/>
    </source>
</evidence>
<reference evidence="11 12" key="1">
    <citation type="submission" date="2017-04" db="EMBL/GenBank/DDBJ databases">
        <authorList>
            <person name="Afonso C.L."/>
            <person name="Miller P.J."/>
            <person name="Scott M.A."/>
            <person name="Spackman E."/>
            <person name="Goraichik I."/>
            <person name="Dimitrov K.M."/>
            <person name="Suarez D.L."/>
            <person name="Swayne D.E."/>
        </authorList>
    </citation>
    <scope>NUCLEOTIDE SEQUENCE [LARGE SCALE GENOMIC DNA]</scope>
    <source>
        <strain evidence="11 12">DSM 26133</strain>
    </source>
</reference>
<sequence length="791" mass="89081">MNKLLLAKLLVCFTFFAQAQNTISGYVKDASNGETLIGATVLIKGSSQGVITNVYGFYSITLPANTYEVEYRYIGYQPTAQQVDLSESRRIDIELLSDSQQLEEVVISAEPEDVNVSGMQMSTNKLDIETITKIPSFMGEADVLRSIQMVPGVATVGEGASGFNVRGGSVGQNMVLLDEAPVYNSSHLMGFFSVFNPDAVKDVNLIKGGIPARYGGRISSVLDIRMKEGNVKEFQGQGGVGTVFSRLSLEAPIVKDKASFILAGRRSYIDVLAKPFTDVFDGGAALNFYDLTAKTNWNINSKNRVFLSGYFGRDVFKFDKQQGFNWGNSTATLRWNHIFNDKLFANFTAFYSDYDYELAFGEDEMDKFRWSSRILNYDFKPEFTYFMNPNNEISFGGEALFFKFEPANVNTVNVGEAADNSLPSKNALETALYISNNQKIGTDIELQYGVRFSNFNLLGSGMAYTYGDTIPGERRPLLDSTSYDSREVMESYHNLEPRLAIKYQFNKNNSFKASYNKTSQYIHLVSNTTASNPLDVWNPSSNNIEPQIGHQVALGWFRNFGPDNNVEFSAEVYYRKTKNQIDYIDGAELLINEYIEGDLLSGDGRAYGLELYAKKNTGRLTGWVSYTLARTELKVDGINNGNWYPTRYDQAHNFKTAVFYDLNKNWQFSANFTFLTGTPTTFPTSRFEQAGYVIPYAHGDGRNNFRIPSYHRFDLSATKYNKTVRKNGKPKRFHSHWVFAVYNVLGTKNPFSIYFTQADERFAQGQPVDTQARQVSIIGSMIPSVSYNFKF</sequence>
<dbReference type="PROSITE" id="PS52016">
    <property type="entry name" value="TONB_DEPENDENT_REC_3"/>
    <property type="match status" value="1"/>
</dbReference>
<evidence type="ECO:0000256" key="3">
    <source>
        <dbReference type="ARBA" id="ARBA00022452"/>
    </source>
</evidence>
<evidence type="ECO:0000256" key="9">
    <source>
        <dbReference type="SAM" id="SignalP"/>
    </source>
</evidence>
<dbReference type="GO" id="GO:0044718">
    <property type="term" value="P:siderophore transmembrane transport"/>
    <property type="evidence" value="ECO:0007669"/>
    <property type="project" value="TreeGrafter"/>
</dbReference>
<evidence type="ECO:0000256" key="4">
    <source>
        <dbReference type="ARBA" id="ARBA00022692"/>
    </source>
</evidence>
<keyword evidence="2 8" id="KW-0813">Transport</keyword>
<dbReference type="Proteomes" id="UP000192472">
    <property type="component" value="Unassembled WGS sequence"/>
</dbReference>
<keyword evidence="12" id="KW-1185">Reference proteome</keyword>
<gene>
    <name evidence="11" type="ORF">SAMN04488029_2231</name>
</gene>
<feature type="chain" id="PRO_5013139741" evidence="9">
    <location>
        <begin position="20"/>
        <end position="791"/>
    </location>
</feature>
<dbReference type="SUPFAM" id="SSF56935">
    <property type="entry name" value="Porins"/>
    <property type="match status" value="1"/>
</dbReference>
<evidence type="ECO:0000256" key="1">
    <source>
        <dbReference type="ARBA" id="ARBA00004571"/>
    </source>
</evidence>
<keyword evidence="6 8" id="KW-0472">Membrane</keyword>
<dbReference type="PANTHER" id="PTHR30069">
    <property type="entry name" value="TONB-DEPENDENT OUTER MEMBRANE RECEPTOR"/>
    <property type="match status" value="1"/>
</dbReference>
<dbReference type="Gene3D" id="2.60.40.1120">
    <property type="entry name" value="Carboxypeptidase-like, regulatory domain"/>
    <property type="match status" value="1"/>
</dbReference>
<keyword evidence="7 8" id="KW-0998">Cell outer membrane</keyword>
<dbReference type="InterPro" id="IPR008969">
    <property type="entry name" value="CarboxyPept-like_regulatory"/>
</dbReference>
<evidence type="ECO:0000256" key="6">
    <source>
        <dbReference type="ARBA" id="ARBA00023136"/>
    </source>
</evidence>
<dbReference type="InterPro" id="IPR012910">
    <property type="entry name" value="Plug_dom"/>
</dbReference>
<evidence type="ECO:0000313" key="12">
    <source>
        <dbReference type="Proteomes" id="UP000192472"/>
    </source>
</evidence>
<dbReference type="AlphaFoldDB" id="A0A1W2GEG0"/>
<accession>A0A1W2GEG0</accession>
<dbReference type="OrthoDB" id="1111684at2"/>
<evidence type="ECO:0000256" key="2">
    <source>
        <dbReference type="ARBA" id="ARBA00022448"/>
    </source>
</evidence>
<dbReference type="Pfam" id="PF13715">
    <property type="entry name" value="CarbopepD_reg_2"/>
    <property type="match status" value="1"/>
</dbReference>
<proteinExistence type="inferred from homology"/>
<dbReference type="InterPro" id="IPR036942">
    <property type="entry name" value="Beta-barrel_TonB_sf"/>
</dbReference>
<evidence type="ECO:0000256" key="7">
    <source>
        <dbReference type="ARBA" id="ARBA00023237"/>
    </source>
</evidence>
<dbReference type="Gene3D" id="2.170.130.10">
    <property type="entry name" value="TonB-dependent receptor, plug domain"/>
    <property type="match status" value="1"/>
</dbReference>
<evidence type="ECO:0000256" key="8">
    <source>
        <dbReference type="PROSITE-ProRule" id="PRU01360"/>
    </source>
</evidence>